<keyword evidence="1" id="KW-0597">Phosphoprotein</keyword>
<dbReference type="InterPro" id="IPR008201">
    <property type="entry name" value="HepT-like"/>
</dbReference>
<evidence type="ECO:0000256" key="5">
    <source>
        <dbReference type="ARBA" id="ARBA00022801"/>
    </source>
</evidence>
<dbReference type="AlphaFoldDB" id="A0A552FJX6"/>
<evidence type="ECO:0000256" key="4">
    <source>
        <dbReference type="ARBA" id="ARBA00022741"/>
    </source>
</evidence>
<dbReference type="PANTHER" id="PTHR34139">
    <property type="entry name" value="UPF0331 PROTEIN MJ0127"/>
    <property type="match status" value="1"/>
</dbReference>
<comment type="caution">
    <text evidence="6">The sequence shown here is derived from an EMBL/GenBank/DDBJ whole genome shotgun (WGS) entry which is preliminary data.</text>
</comment>
<dbReference type="EMBL" id="SFBF01000224">
    <property type="protein sequence ID" value="TRU47022.1"/>
    <property type="molecule type" value="Genomic_DNA"/>
</dbReference>
<gene>
    <name evidence="6" type="ORF">EWV91_11875</name>
</gene>
<protein>
    <submittedName>
        <fullName evidence="6">DUF86 domain-containing protein</fullName>
    </submittedName>
</protein>
<keyword evidence="4" id="KW-0547">Nucleotide-binding</keyword>
<reference evidence="6 7" key="1">
    <citation type="submission" date="2019-01" db="EMBL/GenBank/DDBJ databases">
        <title>Coherence of Microcystis species and biogeography revealed through population genomics.</title>
        <authorList>
            <person name="Perez-Carrascal O.M."/>
            <person name="Terrat Y."/>
            <person name="Giani A."/>
            <person name="Fortin N."/>
            <person name="Tromas N."/>
            <person name="Shapiro B.J."/>
        </authorList>
    </citation>
    <scope>NUCLEOTIDE SEQUENCE [LARGE SCALE GENOMIC DNA]</scope>
    <source>
        <strain evidence="6">Ma_QC_Ca_00000000_S207</strain>
    </source>
</reference>
<dbReference type="InterPro" id="IPR051813">
    <property type="entry name" value="HepT_RNase_toxin"/>
</dbReference>
<keyword evidence="2" id="KW-1277">Toxin-antitoxin system</keyword>
<evidence type="ECO:0000313" key="7">
    <source>
        <dbReference type="Proteomes" id="UP000320293"/>
    </source>
</evidence>
<evidence type="ECO:0000256" key="2">
    <source>
        <dbReference type="ARBA" id="ARBA00022649"/>
    </source>
</evidence>
<dbReference type="GO" id="GO:0110001">
    <property type="term" value="C:toxin-antitoxin complex"/>
    <property type="evidence" value="ECO:0007669"/>
    <property type="project" value="InterPro"/>
</dbReference>
<dbReference type="GO" id="GO:0000166">
    <property type="term" value="F:nucleotide binding"/>
    <property type="evidence" value="ECO:0007669"/>
    <property type="project" value="UniProtKB-KW"/>
</dbReference>
<organism evidence="6 7">
    <name type="scientific">Microcystis aeruginosa Ma_QC_Ca_00000000_S207</name>
    <dbReference type="NCBI Taxonomy" id="2486251"/>
    <lineage>
        <taxon>Bacteria</taxon>
        <taxon>Bacillati</taxon>
        <taxon>Cyanobacteriota</taxon>
        <taxon>Cyanophyceae</taxon>
        <taxon>Oscillatoriophycideae</taxon>
        <taxon>Chroococcales</taxon>
        <taxon>Microcystaceae</taxon>
        <taxon>Microcystis</taxon>
    </lineage>
</organism>
<dbReference type="PANTHER" id="PTHR34139:SF1">
    <property type="entry name" value="RNASE MJ1380-RELATED"/>
    <property type="match status" value="1"/>
</dbReference>
<sequence length="114" mass="13366">MSRDLRLYLTDILSSIQKIQDYTAGMNYDDLIEDNKTFDAVVHNLQIIGEATKQIPDEIRRKYPETAWRKIGGLRDIIAHAYFMVNPKIVWDIIATKIEPLYKTVELILEREIK</sequence>
<dbReference type="GO" id="GO:0004540">
    <property type="term" value="F:RNA nuclease activity"/>
    <property type="evidence" value="ECO:0007669"/>
    <property type="project" value="InterPro"/>
</dbReference>
<evidence type="ECO:0000256" key="1">
    <source>
        <dbReference type="ARBA" id="ARBA00022553"/>
    </source>
</evidence>
<proteinExistence type="predicted"/>
<keyword evidence="5" id="KW-0378">Hydrolase</keyword>
<evidence type="ECO:0000313" key="6">
    <source>
        <dbReference type="EMBL" id="TRU47022.1"/>
    </source>
</evidence>
<dbReference type="Pfam" id="PF01934">
    <property type="entry name" value="HepT-like"/>
    <property type="match status" value="1"/>
</dbReference>
<evidence type="ECO:0000256" key="3">
    <source>
        <dbReference type="ARBA" id="ARBA00022722"/>
    </source>
</evidence>
<accession>A0A552FJX6</accession>
<dbReference type="GO" id="GO:0016787">
    <property type="term" value="F:hydrolase activity"/>
    <property type="evidence" value="ECO:0007669"/>
    <property type="project" value="UniProtKB-KW"/>
</dbReference>
<dbReference type="Proteomes" id="UP000320293">
    <property type="component" value="Unassembled WGS sequence"/>
</dbReference>
<keyword evidence="3" id="KW-0540">Nuclease</keyword>
<name>A0A552FJX6_MICAE</name>